<organism evidence="1 2">
    <name type="scientific">Ehrlichia ruminantium</name>
    <name type="common">heartwater rickettsia</name>
    <name type="synonym">Cowdria ruminantium</name>
    <dbReference type="NCBI Taxonomy" id="779"/>
    <lineage>
        <taxon>Bacteria</taxon>
        <taxon>Pseudomonadati</taxon>
        <taxon>Pseudomonadota</taxon>
        <taxon>Alphaproteobacteria</taxon>
        <taxon>Rickettsiales</taxon>
        <taxon>Anaplasmataceae</taxon>
        <taxon>Ehrlichia</taxon>
    </lineage>
</organism>
<accession>A0AAE6QA01</accession>
<dbReference type="Proteomes" id="UP000422822">
    <property type="component" value="Chromosome"/>
</dbReference>
<dbReference type="AlphaFoldDB" id="A0AAE6QA01"/>
<proteinExistence type="predicted"/>
<evidence type="ECO:0000313" key="2">
    <source>
        <dbReference type="Proteomes" id="UP000422822"/>
    </source>
</evidence>
<dbReference type="InterPro" id="IPR021277">
    <property type="entry name" value="DUF2610"/>
</dbReference>
<reference evidence="1 2" key="1">
    <citation type="submission" date="2018-10" db="EMBL/GenBank/DDBJ databases">
        <title>Propagation and draft genome sequences of three atypical Erhlichia ruminantium isolates.</title>
        <authorList>
            <person name="Liebenberg J."/>
            <person name="Steyn H."/>
            <person name="Josemans A."/>
            <person name="Zweygarth E."/>
        </authorList>
    </citation>
    <scope>NUCLEOTIDE SEQUENCE [LARGE SCALE GENOMIC DNA]</scope>
    <source>
        <strain evidence="1 2">Omatjenne</strain>
    </source>
</reference>
<gene>
    <name evidence="1" type="ORF">EDL80_01770</name>
</gene>
<dbReference type="Pfam" id="PF11020">
    <property type="entry name" value="DUF2610"/>
    <property type="match status" value="1"/>
</dbReference>
<protein>
    <submittedName>
        <fullName evidence="1">DUF2610 domain-containing protein</fullName>
    </submittedName>
</protein>
<dbReference type="EMBL" id="CP033455">
    <property type="protein sequence ID" value="QGR03319.1"/>
    <property type="molecule type" value="Genomic_DNA"/>
</dbReference>
<sequence length="95" mass="10484">MPGVKKFIVPCNFNGQSSPFAIYIGEPKPENHPIQHQDNWLAKERGGNIPEKIKDSLAKLYALAQKNGICFADLCVYALTVAAHKNNKNSSDSNQ</sequence>
<name>A0AAE6QA01_EHRRU</name>
<keyword evidence="2" id="KW-1185">Reference proteome</keyword>
<dbReference type="RefSeq" id="WP_158406495.1">
    <property type="nucleotide sequence ID" value="NZ_CP033454.1"/>
</dbReference>
<evidence type="ECO:0000313" key="1">
    <source>
        <dbReference type="EMBL" id="QGR03319.1"/>
    </source>
</evidence>